<dbReference type="Pfam" id="PF00814">
    <property type="entry name" value="TsaD"/>
    <property type="match status" value="1"/>
</dbReference>
<evidence type="ECO:0000256" key="2">
    <source>
        <dbReference type="ARBA" id="ARBA00019012"/>
    </source>
</evidence>
<dbReference type="EMBL" id="LM655252">
    <property type="protein sequence ID" value="CDZ16562.1"/>
    <property type="molecule type" value="Genomic_DNA"/>
</dbReference>
<evidence type="ECO:0000256" key="1">
    <source>
        <dbReference type="ARBA" id="ARBA00010493"/>
    </source>
</evidence>
<proteinExistence type="inferred from homology"/>
<dbReference type="GO" id="GO:0005829">
    <property type="term" value="C:cytosol"/>
    <property type="evidence" value="ECO:0007669"/>
    <property type="project" value="TreeGrafter"/>
</dbReference>
<dbReference type="InterPro" id="IPR043129">
    <property type="entry name" value="ATPase_NBD"/>
</dbReference>
<dbReference type="HOGENOM" id="CLU_064886_2_0_6"/>
<feature type="domain" description="Gcp-like" evidence="4">
    <location>
        <begin position="38"/>
        <end position="194"/>
    </location>
</feature>
<reference evidence="6" key="1">
    <citation type="submission" date="2014-07" db="EMBL/GenBank/DDBJ databases">
        <authorList>
            <person name="Santos-Garcia D."/>
        </authorList>
    </citation>
    <scope>NUCLEOTIDE SEQUENCE [LARGE SCALE GENOMIC DNA]</scope>
</reference>
<evidence type="ECO:0000313" key="5">
    <source>
        <dbReference type="EMBL" id="CDZ16562.1"/>
    </source>
</evidence>
<dbReference type="InterPro" id="IPR000905">
    <property type="entry name" value="Gcp-like_dom"/>
</dbReference>
<dbReference type="KEGG" id="eme:CEM_313"/>
<dbReference type="NCBIfam" id="TIGR03725">
    <property type="entry name" value="T6A_YeaZ"/>
    <property type="match status" value="1"/>
</dbReference>
<sequence>MITIIAIDASTIACSVALLYGYNNNYSIIGCYEIINKKQMYKIIPMVNILLYKAGINIKKIDCIAYGKGPGSFTGIKIASSIAQGLALGVDCPLFAISTLEAIALNAWHKYNVKYIISIINNTLNQVLFLSLFKINNKFILPLPIISKNIFFLKNKKECFFLKKILDNLIKKNFFFMGSGLYILNTIKINTSIINMIDINCEPDAAYIVRIAAKLFLSGSFNKLSFLEKLPCYLYI</sequence>
<dbReference type="InterPro" id="IPR022496">
    <property type="entry name" value="T6A_TsaB"/>
</dbReference>
<dbReference type="PANTHER" id="PTHR11735:SF11">
    <property type="entry name" value="TRNA THREONYLCARBAMOYLADENOSINE BIOSYNTHESIS PROTEIN TSAB"/>
    <property type="match status" value="1"/>
</dbReference>
<dbReference type="GO" id="GO:0002949">
    <property type="term" value="P:tRNA threonylcarbamoyladenosine modification"/>
    <property type="evidence" value="ECO:0007669"/>
    <property type="project" value="InterPro"/>
</dbReference>
<comment type="similarity">
    <text evidence="1">Belongs to the KAE1 / TsaD family. TsaB subfamily.</text>
</comment>
<protein>
    <recommendedName>
        <fullName evidence="2">tRNA threonylcarbamoyladenosine biosynthesis protein TsaB</fullName>
    </recommendedName>
    <alternativeName>
        <fullName evidence="3">t(6)A37 threonylcarbamoyladenosine biosynthesis protein TsaB</fullName>
    </alternativeName>
</protein>
<evidence type="ECO:0000256" key="3">
    <source>
        <dbReference type="ARBA" id="ARBA00032446"/>
    </source>
</evidence>
<accession>A0A078KEV7</accession>
<name>A0A078KEV7_9GAMM</name>
<dbReference type="PANTHER" id="PTHR11735">
    <property type="entry name" value="TRNA N6-ADENOSINE THREONYLCARBAMOYLTRANSFERASE"/>
    <property type="match status" value="1"/>
</dbReference>
<dbReference type="STRING" id="1495769.CEM_313"/>
<evidence type="ECO:0000259" key="4">
    <source>
        <dbReference type="Pfam" id="PF00814"/>
    </source>
</evidence>
<dbReference type="Proteomes" id="UP000032420">
    <property type="component" value="Chromosome I"/>
</dbReference>
<dbReference type="AlphaFoldDB" id="A0A078KEV7"/>
<dbReference type="Gene3D" id="3.30.420.40">
    <property type="match status" value="2"/>
</dbReference>
<organism evidence="5 6">
    <name type="scientific">Candidatus Johnevansia muelleri</name>
    <dbReference type="NCBI Taxonomy" id="1495769"/>
    <lineage>
        <taxon>Bacteria</taxon>
        <taxon>Pseudomonadati</taxon>
        <taxon>Pseudomonadota</taxon>
        <taxon>Gammaproteobacteria</taxon>
        <taxon>Candidatus Johnevansiales</taxon>
        <taxon>Candidatus Johnevansiaceae</taxon>
        <taxon>Candidatus Johnevansia</taxon>
    </lineage>
</organism>
<evidence type="ECO:0000313" key="6">
    <source>
        <dbReference type="Proteomes" id="UP000032420"/>
    </source>
</evidence>
<dbReference type="OrthoDB" id="9809995at2"/>
<dbReference type="SUPFAM" id="SSF53067">
    <property type="entry name" value="Actin-like ATPase domain"/>
    <property type="match status" value="1"/>
</dbReference>
<gene>
    <name evidence="5" type="primary">tsaB</name>
    <name evidence="5" type="ORF">CEM_313</name>
</gene>
<keyword evidence="6" id="KW-1185">Reference proteome</keyword>